<dbReference type="Gene3D" id="2.40.110.10">
    <property type="entry name" value="Butyryl-CoA Dehydrogenase, subunit A, domain 2"/>
    <property type="match status" value="1"/>
</dbReference>
<dbReference type="Proteomes" id="UP000295727">
    <property type="component" value="Chromosome 1"/>
</dbReference>
<dbReference type="InterPro" id="IPR050741">
    <property type="entry name" value="Acyl-CoA_dehydrogenase"/>
</dbReference>
<dbReference type="FunFam" id="1.20.140.10:FF:000001">
    <property type="entry name" value="Acyl-CoA dehydrogenase"/>
    <property type="match status" value="1"/>
</dbReference>
<dbReference type="PROSITE" id="PS00072">
    <property type="entry name" value="ACYL_COA_DH_1"/>
    <property type="match status" value="1"/>
</dbReference>
<evidence type="ECO:0000256" key="2">
    <source>
        <dbReference type="ARBA" id="ARBA00005109"/>
    </source>
</evidence>
<evidence type="ECO:0000259" key="8">
    <source>
        <dbReference type="Pfam" id="PF00441"/>
    </source>
</evidence>
<dbReference type="InterPro" id="IPR006089">
    <property type="entry name" value="Acyl-CoA_DH_CS"/>
</dbReference>
<dbReference type="InterPro" id="IPR037069">
    <property type="entry name" value="AcylCoA_DH/ox_N_sf"/>
</dbReference>
<keyword evidence="7" id="KW-0560">Oxidoreductase</keyword>
<feature type="domain" description="Acyl-CoA dehydrogenase/oxidase C-terminal" evidence="8">
    <location>
        <begin position="230"/>
        <end position="376"/>
    </location>
</feature>
<evidence type="ECO:0000256" key="1">
    <source>
        <dbReference type="ARBA" id="ARBA00001974"/>
    </source>
</evidence>
<dbReference type="Gene3D" id="1.10.540.10">
    <property type="entry name" value="Acyl-CoA dehydrogenase/oxidase, N-terminal domain"/>
    <property type="match status" value="1"/>
</dbReference>
<dbReference type="GO" id="GO:0009083">
    <property type="term" value="P:branched-chain amino acid catabolic process"/>
    <property type="evidence" value="ECO:0007669"/>
    <property type="project" value="UniProtKB-KW"/>
</dbReference>
<dbReference type="Pfam" id="PF00441">
    <property type="entry name" value="Acyl-CoA_dh_1"/>
    <property type="match status" value="1"/>
</dbReference>
<evidence type="ECO:0000256" key="5">
    <source>
        <dbReference type="ARBA" id="ARBA00022630"/>
    </source>
</evidence>
<dbReference type="PROSITE" id="PS00073">
    <property type="entry name" value="ACYL_COA_DH_2"/>
    <property type="match status" value="1"/>
</dbReference>
<dbReference type="EMBL" id="CP038148">
    <property type="protein sequence ID" value="QBQ98568.1"/>
    <property type="molecule type" value="Genomic_DNA"/>
</dbReference>
<protein>
    <submittedName>
        <fullName evidence="11">Acyl-CoA dehydrogenase</fullName>
    </submittedName>
</protein>
<dbReference type="SUPFAM" id="SSF47203">
    <property type="entry name" value="Acyl-CoA dehydrogenase C-terminal domain-like"/>
    <property type="match status" value="1"/>
</dbReference>
<keyword evidence="12" id="KW-1185">Reference proteome</keyword>
<keyword evidence="5" id="KW-0285">Flavoprotein</keyword>
<dbReference type="Pfam" id="PF02771">
    <property type="entry name" value="Acyl-CoA_dh_N"/>
    <property type="match status" value="1"/>
</dbReference>
<dbReference type="InterPro" id="IPR046373">
    <property type="entry name" value="Acyl-CoA_Oxase/DH_mid-dom_sf"/>
</dbReference>
<accession>A0A4P7CRP0</accession>
<organism evidence="11 12">
    <name type="scientific">Paraburkholderia pallida</name>
    <dbReference type="NCBI Taxonomy" id="2547399"/>
    <lineage>
        <taxon>Bacteria</taxon>
        <taxon>Pseudomonadati</taxon>
        <taxon>Pseudomonadota</taxon>
        <taxon>Betaproteobacteria</taxon>
        <taxon>Burkholderiales</taxon>
        <taxon>Burkholderiaceae</taxon>
        <taxon>Paraburkholderia</taxon>
    </lineage>
</organism>
<dbReference type="AlphaFoldDB" id="A0A4P7CRP0"/>
<dbReference type="Pfam" id="PF02770">
    <property type="entry name" value="Acyl-CoA_dh_M"/>
    <property type="match status" value="1"/>
</dbReference>
<dbReference type="GO" id="GO:0050660">
    <property type="term" value="F:flavin adenine dinucleotide binding"/>
    <property type="evidence" value="ECO:0007669"/>
    <property type="project" value="InterPro"/>
</dbReference>
<evidence type="ECO:0000259" key="9">
    <source>
        <dbReference type="Pfam" id="PF02770"/>
    </source>
</evidence>
<evidence type="ECO:0000313" key="11">
    <source>
        <dbReference type="EMBL" id="QBQ98568.1"/>
    </source>
</evidence>
<keyword evidence="6" id="KW-0274">FAD</keyword>
<comment type="similarity">
    <text evidence="3">Belongs to the acyl-CoA dehydrogenase family.</text>
</comment>
<dbReference type="SUPFAM" id="SSF56645">
    <property type="entry name" value="Acyl-CoA dehydrogenase NM domain-like"/>
    <property type="match status" value="1"/>
</dbReference>
<evidence type="ECO:0000256" key="3">
    <source>
        <dbReference type="ARBA" id="ARBA00009347"/>
    </source>
</evidence>
<dbReference type="InterPro" id="IPR013786">
    <property type="entry name" value="AcylCoA_DH/ox_N"/>
</dbReference>
<keyword evidence="4" id="KW-0101">Branched-chain amino acid catabolism</keyword>
<evidence type="ECO:0000256" key="6">
    <source>
        <dbReference type="ARBA" id="ARBA00022827"/>
    </source>
</evidence>
<dbReference type="GO" id="GO:0005737">
    <property type="term" value="C:cytoplasm"/>
    <property type="evidence" value="ECO:0007669"/>
    <property type="project" value="TreeGrafter"/>
</dbReference>
<reference evidence="11 12" key="1">
    <citation type="submission" date="2019-03" db="EMBL/GenBank/DDBJ databases">
        <title>Paraburkholderia sp. 7MH5, isolated from subtropical forest soil.</title>
        <authorList>
            <person name="Gao Z.-H."/>
            <person name="Qiu L.-H."/>
        </authorList>
    </citation>
    <scope>NUCLEOTIDE SEQUENCE [LARGE SCALE GENOMIC DNA]</scope>
    <source>
        <strain evidence="11 12">7MH5</strain>
    </source>
</reference>
<evidence type="ECO:0000256" key="4">
    <source>
        <dbReference type="ARBA" id="ARBA00022456"/>
    </source>
</evidence>
<evidence type="ECO:0000313" key="12">
    <source>
        <dbReference type="Proteomes" id="UP000295727"/>
    </source>
</evidence>
<dbReference type="GO" id="GO:0003995">
    <property type="term" value="F:acyl-CoA dehydrogenase activity"/>
    <property type="evidence" value="ECO:0007669"/>
    <property type="project" value="InterPro"/>
</dbReference>
<dbReference type="KEGG" id="ppai:E1956_09120"/>
<proteinExistence type="inferred from homology"/>
<feature type="domain" description="Acyl-CoA dehydrogenase/oxidase N-terminal" evidence="10">
    <location>
        <begin position="13"/>
        <end position="117"/>
    </location>
</feature>
<feature type="domain" description="Acyl-CoA oxidase/dehydrogenase middle" evidence="9">
    <location>
        <begin position="121"/>
        <end position="217"/>
    </location>
</feature>
<dbReference type="RefSeq" id="WP_134750481.1">
    <property type="nucleotide sequence ID" value="NZ_CP038148.1"/>
</dbReference>
<dbReference type="InterPro" id="IPR006091">
    <property type="entry name" value="Acyl-CoA_Oxase/DH_mid-dom"/>
</dbReference>
<sequence>MIRDAARLNHLLTQLYRFVQDECIPLEAEIDRTDVLPESIVARMRELGLFGHSIPEAHGGSGLTTEELACVNMVVSQAAPTFRARFGGNTGIGSEALIADGTEEQKRRYLPRLASGEITGCFGLTEPGAGSDATALATTARREGDSYVLDGSKCYITNAPIADLFTVFARTDPDDPGASGISAFLIERGTPGLTTSPAYRMMGQRGSPVGEIHLEGCRVHASALLGGEPGRGFRSAMKALNKQRINLAGLCVGPAIRLLDEMLARAKSREQFGKPIADFQLVQQMLAQSNTEIHAARALVLETARARDRGEDVTMTASMCKLFASEMCGRVADRAVQVYGGGGFIADNPVERLYRDVRLFRLYEGTTQIHELNIAKLTLRAPLHDARHHLLHQGAE</sequence>
<dbReference type="InterPro" id="IPR009100">
    <property type="entry name" value="AcylCoA_DH/oxidase_NM_dom_sf"/>
</dbReference>
<evidence type="ECO:0000256" key="7">
    <source>
        <dbReference type="ARBA" id="ARBA00023002"/>
    </source>
</evidence>
<comment type="cofactor">
    <cofactor evidence="1">
        <name>FAD</name>
        <dbReference type="ChEBI" id="CHEBI:57692"/>
    </cofactor>
</comment>
<dbReference type="OrthoDB" id="9770681at2"/>
<dbReference type="FunFam" id="2.40.110.10:FF:000001">
    <property type="entry name" value="Acyl-CoA dehydrogenase, mitochondrial"/>
    <property type="match status" value="1"/>
</dbReference>
<evidence type="ECO:0000259" key="10">
    <source>
        <dbReference type="Pfam" id="PF02771"/>
    </source>
</evidence>
<dbReference type="PIRSF" id="PIRSF016578">
    <property type="entry name" value="HsaA"/>
    <property type="match status" value="1"/>
</dbReference>
<dbReference type="InterPro" id="IPR036250">
    <property type="entry name" value="AcylCo_DH-like_C"/>
</dbReference>
<dbReference type="PANTHER" id="PTHR48083">
    <property type="entry name" value="MEDIUM-CHAIN SPECIFIC ACYL-COA DEHYDROGENASE, MITOCHONDRIAL-RELATED"/>
    <property type="match status" value="1"/>
</dbReference>
<dbReference type="PANTHER" id="PTHR48083:SF31">
    <property type="entry name" value="ACYL-COA DEHYDROGENASE FADE10-RELATED"/>
    <property type="match status" value="1"/>
</dbReference>
<gene>
    <name evidence="11" type="ORF">E1956_09120</name>
</gene>
<dbReference type="Gene3D" id="1.20.140.10">
    <property type="entry name" value="Butyryl-CoA Dehydrogenase, subunit A, domain 3"/>
    <property type="match status" value="1"/>
</dbReference>
<dbReference type="GO" id="GO:0033539">
    <property type="term" value="P:fatty acid beta-oxidation using acyl-CoA dehydrogenase"/>
    <property type="evidence" value="ECO:0007669"/>
    <property type="project" value="TreeGrafter"/>
</dbReference>
<comment type="pathway">
    <text evidence="2">Amino-acid degradation; L-valine degradation.</text>
</comment>
<name>A0A4P7CRP0_9BURK</name>
<dbReference type="InterPro" id="IPR009075">
    <property type="entry name" value="AcylCo_DH/oxidase_C"/>
</dbReference>